<dbReference type="STRING" id="40148.A0A0E0B941"/>
<dbReference type="AlphaFoldDB" id="A0A0E0B941"/>
<reference evidence="1" key="1">
    <citation type="submission" date="2015-04" db="UniProtKB">
        <authorList>
            <consortium name="EnsemblPlants"/>
        </authorList>
    </citation>
    <scope>IDENTIFICATION</scope>
</reference>
<name>A0A0E0B941_9ORYZ</name>
<dbReference type="Gramene" id="OGLUM10G06030.1">
    <property type="protein sequence ID" value="OGLUM10G06030.1"/>
    <property type="gene ID" value="OGLUM10G06030"/>
</dbReference>
<evidence type="ECO:0000313" key="2">
    <source>
        <dbReference type="Proteomes" id="UP000026961"/>
    </source>
</evidence>
<dbReference type="Proteomes" id="UP000026961">
    <property type="component" value="Chromosome 10"/>
</dbReference>
<reference evidence="1" key="2">
    <citation type="submission" date="2018-05" db="EMBL/GenBank/DDBJ databases">
        <title>OgluRS3 (Oryza glumaepatula Reference Sequence Version 3).</title>
        <authorList>
            <person name="Zhang J."/>
            <person name="Kudrna D."/>
            <person name="Lee S."/>
            <person name="Talag J."/>
            <person name="Welchert J."/>
            <person name="Wing R.A."/>
        </authorList>
    </citation>
    <scope>NUCLEOTIDE SEQUENCE [LARGE SCALE GENOMIC DNA]</scope>
</reference>
<proteinExistence type="predicted"/>
<accession>A0A0E0B941</accession>
<keyword evidence="2" id="KW-1185">Reference proteome</keyword>
<evidence type="ECO:0000313" key="1">
    <source>
        <dbReference type="EnsemblPlants" id="OGLUM10G06030.1"/>
    </source>
</evidence>
<protein>
    <submittedName>
        <fullName evidence="1">Uncharacterized protein</fullName>
    </submittedName>
</protein>
<sequence>MSSQSNIDINWGAKLEDWQKLTCNGPIEDVTYYIGPLGEGFYVLTNKEDLLLYTPNTNNHPGELTMSSMEMYSVCDVCVGHMRRGDFCCPTWVTTDARKLIKMLLDPNPGTRITVVGLLETCGSRRMRPSRAPSLTSGWRRWTRLARPTTTKDEPPEVLNAGGVAGTGHGARARHAVRDVGAVEQRGRAAGGACNWQRHAHARDEEWRRAGAGGGSPWRQGQSRYFKKFLNSFDLEIIKYCL</sequence>
<organism evidence="1">
    <name type="scientific">Oryza glumipatula</name>
    <dbReference type="NCBI Taxonomy" id="40148"/>
    <lineage>
        <taxon>Eukaryota</taxon>
        <taxon>Viridiplantae</taxon>
        <taxon>Streptophyta</taxon>
        <taxon>Embryophyta</taxon>
        <taxon>Tracheophyta</taxon>
        <taxon>Spermatophyta</taxon>
        <taxon>Magnoliopsida</taxon>
        <taxon>Liliopsida</taxon>
        <taxon>Poales</taxon>
        <taxon>Poaceae</taxon>
        <taxon>BOP clade</taxon>
        <taxon>Oryzoideae</taxon>
        <taxon>Oryzeae</taxon>
        <taxon>Oryzinae</taxon>
        <taxon>Oryza</taxon>
    </lineage>
</organism>
<dbReference type="HOGENOM" id="CLU_1139548_0_0_1"/>
<dbReference type="EnsemblPlants" id="OGLUM10G06030.1">
    <property type="protein sequence ID" value="OGLUM10G06030.1"/>
    <property type="gene ID" value="OGLUM10G06030"/>
</dbReference>